<feature type="domain" description="Cyclin-like" evidence="7">
    <location>
        <begin position="90"/>
        <end position="176"/>
    </location>
</feature>
<evidence type="ECO:0000256" key="5">
    <source>
        <dbReference type="RuleBase" id="RU000383"/>
    </source>
</evidence>
<feature type="compositionally biased region" description="Acidic residues" evidence="6">
    <location>
        <begin position="41"/>
        <end position="50"/>
    </location>
</feature>
<keyword evidence="2" id="KW-0132">Cell division</keyword>
<evidence type="ECO:0000256" key="3">
    <source>
        <dbReference type="ARBA" id="ARBA00023127"/>
    </source>
</evidence>
<dbReference type="InterPro" id="IPR048258">
    <property type="entry name" value="Cyclins_cyclin-box"/>
</dbReference>
<dbReference type="FunFam" id="1.10.472.10:FF:000069">
    <property type="entry name" value="Cyclin-D5-1"/>
    <property type="match status" value="1"/>
</dbReference>
<dbReference type="InterPro" id="IPR006671">
    <property type="entry name" value="Cyclin_N"/>
</dbReference>
<evidence type="ECO:0000256" key="2">
    <source>
        <dbReference type="ARBA" id="ARBA00022618"/>
    </source>
</evidence>
<name>A0A6P6UHE6_COFAR</name>
<dbReference type="Pfam" id="PF00134">
    <property type="entry name" value="Cyclin_N"/>
    <property type="match status" value="1"/>
</dbReference>
<evidence type="ECO:0000313" key="9">
    <source>
        <dbReference type="RefSeq" id="XP_027089974.1"/>
    </source>
</evidence>
<dbReference type="PANTHER" id="PTHR10177">
    <property type="entry name" value="CYCLINS"/>
    <property type="match status" value="1"/>
</dbReference>
<dbReference type="InterPro" id="IPR013763">
    <property type="entry name" value="Cyclin-like_dom"/>
</dbReference>
<dbReference type="SUPFAM" id="SSF47954">
    <property type="entry name" value="Cyclin-like"/>
    <property type="match status" value="1"/>
</dbReference>
<dbReference type="SMART" id="SM00385">
    <property type="entry name" value="CYCLIN"/>
    <property type="match status" value="1"/>
</dbReference>
<evidence type="ECO:0000256" key="6">
    <source>
        <dbReference type="SAM" id="MobiDB-lite"/>
    </source>
</evidence>
<protein>
    <submittedName>
        <fullName evidence="9">Cyclin-D5-1-like</fullName>
    </submittedName>
</protein>
<comment type="similarity">
    <text evidence="1">Belongs to the cyclin family. Cyclin D subfamily.</text>
</comment>
<sequence>MQNSQDAFSSPSSLLCREESENVLNDGGGTIGDYISNAGKEEEEEDDDDDAEYVEMLLREEISGNGPVLQEQECAYISNWIKEARLDAIQYILSTNASFGFKIQTAFLAVTYLDKFLSRRLIEGEKYWAIRLLAIACLSLAAKMEECRVPLLSEFPGEDYNFEGKVIRRMEILILDTLEWRMAIATPYTFTPYFVSKLCKNNQLRDAVSRVIEIIPVAIRNANLIHDRPSTIAAAATLWMLDQRLSRESLELKINALSSSGFLKIEDIISFYNQMKELDTSSSIRSPPLTPIQLRRTSNDVLENSSIASSGLSAKRKSLTFTDEGDQNVKMPDSKRQG</sequence>
<accession>A0A6P6UHE6</accession>
<proteinExistence type="inferred from homology"/>
<feature type="compositionally biased region" description="Polar residues" evidence="6">
    <location>
        <begin position="1"/>
        <end position="13"/>
    </location>
</feature>
<keyword evidence="3 5" id="KW-0195">Cyclin</keyword>
<keyword evidence="8" id="KW-1185">Reference proteome</keyword>
<feature type="region of interest" description="Disordered" evidence="6">
    <location>
        <begin position="1"/>
        <end position="50"/>
    </location>
</feature>
<dbReference type="InterPro" id="IPR036915">
    <property type="entry name" value="Cyclin-like_sf"/>
</dbReference>
<dbReference type="Gene3D" id="1.10.472.10">
    <property type="entry name" value="Cyclin-like"/>
    <property type="match status" value="2"/>
</dbReference>
<feature type="region of interest" description="Disordered" evidence="6">
    <location>
        <begin position="318"/>
        <end position="338"/>
    </location>
</feature>
<evidence type="ECO:0000259" key="7">
    <source>
        <dbReference type="SMART" id="SM00385"/>
    </source>
</evidence>
<dbReference type="InterPro" id="IPR039361">
    <property type="entry name" value="Cyclin"/>
</dbReference>
<dbReference type="GO" id="GO:0051301">
    <property type="term" value="P:cell division"/>
    <property type="evidence" value="ECO:0007669"/>
    <property type="project" value="UniProtKB-KW"/>
</dbReference>
<evidence type="ECO:0000313" key="8">
    <source>
        <dbReference type="Proteomes" id="UP001652660"/>
    </source>
</evidence>
<gene>
    <name evidence="9" type="primary">LOC113711038</name>
</gene>
<evidence type="ECO:0000256" key="4">
    <source>
        <dbReference type="ARBA" id="ARBA00023306"/>
    </source>
</evidence>
<dbReference type="PROSITE" id="PS00292">
    <property type="entry name" value="CYCLINS"/>
    <property type="match status" value="1"/>
</dbReference>
<dbReference type="CDD" id="cd20543">
    <property type="entry name" value="CYCLIN_AtCycD-like_rpt1"/>
    <property type="match status" value="1"/>
</dbReference>
<organism evidence="8 9">
    <name type="scientific">Coffea arabica</name>
    <name type="common">Arabian coffee</name>
    <dbReference type="NCBI Taxonomy" id="13443"/>
    <lineage>
        <taxon>Eukaryota</taxon>
        <taxon>Viridiplantae</taxon>
        <taxon>Streptophyta</taxon>
        <taxon>Embryophyta</taxon>
        <taxon>Tracheophyta</taxon>
        <taxon>Spermatophyta</taxon>
        <taxon>Magnoliopsida</taxon>
        <taxon>eudicotyledons</taxon>
        <taxon>Gunneridae</taxon>
        <taxon>Pentapetalae</taxon>
        <taxon>asterids</taxon>
        <taxon>lamiids</taxon>
        <taxon>Gentianales</taxon>
        <taxon>Rubiaceae</taxon>
        <taxon>Ixoroideae</taxon>
        <taxon>Gardenieae complex</taxon>
        <taxon>Bertiereae - Coffeeae clade</taxon>
        <taxon>Coffeeae</taxon>
        <taxon>Coffea</taxon>
    </lineage>
</organism>
<dbReference type="OrthoDB" id="306099at2759"/>
<dbReference type="CDD" id="cd20544">
    <property type="entry name" value="CYCLIN_AtCycD-like_rpt2"/>
    <property type="match status" value="1"/>
</dbReference>
<keyword evidence="4" id="KW-0131">Cell cycle</keyword>
<dbReference type="RefSeq" id="XP_027089974.1">
    <property type="nucleotide sequence ID" value="XM_027234173.2"/>
</dbReference>
<dbReference type="GeneID" id="113711038"/>
<reference evidence="8" key="1">
    <citation type="journal article" date="2025" name="Foods">
        <title>Unveiling the Microbial Signatures of Arabica Coffee Cherries: Insights into Ripeness Specific Diversity, Functional Traits, and Implications for Quality and Safety.</title>
        <authorList>
            <consortium name="RefSeq"/>
            <person name="Tenea G.N."/>
            <person name="Cifuentes V."/>
            <person name="Reyes P."/>
            <person name="Cevallos-Vallejos M."/>
        </authorList>
    </citation>
    <scope>NUCLEOTIDE SEQUENCE [LARGE SCALE GENOMIC DNA]</scope>
</reference>
<reference evidence="9" key="2">
    <citation type="submission" date="2025-08" db="UniProtKB">
        <authorList>
            <consortium name="RefSeq"/>
        </authorList>
    </citation>
    <scope>IDENTIFICATION</scope>
    <source>
        <tissue evidence="9">Leaves</tissue>
    </source>
</reference>
<evidence type="ECO:0000256" key="1">
    <source>
        <dbReference type="ARBA" id="ARBA00009065"/>
    </source>
</evidence>
<dbReference type="Proteomes" id="UP001652660">
    <property type="component" value="Chromosome 10e"/>
</dbReference>
<dbReference type="AlphaFoldDB" id="A0A6P6UHE6"/>